<dbReference type="InterPro" id="IPR029063">
    <property type="entry name" value="SAM-dependent_MTases_sf"/>
</dbReference>
<dbReference type="CDD" id="cd02440">
    <property type="entry name" value="AdoMet_MTases"/>
    <property type="match status" value="1"/>
</dbReference>
<keyword evidence="2" id="KW-0489">Methyltransferase</keyword>
<comment type="caution">
    <text evidence="2">The sequence shown here is derived from an EMBL/GenBank/DDBJ whole genome shotgun (WGS) entry which is preliminary data.</text>
</comment>
<dbReference type="Pfam" id="PF08241">
    <property type="entry name" value="Methyltransf_11"/>
    <property type="match status" value="1"/>
</dbReference>
<dbReference type="Gene3D" id="3.40.50.150">
    <property type="entry name" value="Vaccinia Virus protein VP39"/>
    <property type="match status" value="1"/>
</dbReference>
<dbReference type="GO" id="GO:0008757">
    <property type="term" value="F:S-adenosylmethionine-dependent methyltransferase activity"/>
    <property type="evidence" value="ECO:0007669"/>
    <property type="project" value="InterPro"/>
</dbReference>
<accession>A0A7M3SWL7</accession>
<evidence type="ECO:0000313" key="2">
    <source>
        <dbReference type="EMBL" id="MUP40998.1"/>
    </source>
</evidence>
<dbReference type="PANTHER" id="PTHR43861:SF1">
    <property type="entry name" value="TRANS-ACONITATE 2-METHYLTRANSFERASE"/>
    <property type="match status" value="1"/>
</dbReference>
<dbReference type="AlphaFoldDB" id="A0A7M3SWL7"/>
<feature type="domain" description="Methyltransferase type 11" evidence="1">
    <location>
        <begin position="33"/>
        <end position="129"/>
    </location>
</feature>
<evidence type="ECO:0000259" key="1">
    <source>
        <dbReference type="Pfam" id="PF08241"/>
    </source>
</evidence>
<dbReference type="InterPro" id="IPR013216">
    <property type="entry name" value="Methyltransf_11"/>
</dbReference>
<dbReference type="RefSeq" id="WP_156272865.1">
    <property type="nucleotide sequence ID" value="NZ_BAABGI010000005.1"/>
</dbReference>
<keyword evidence="2" id="KW-0808">Transferase</keyword>
<proteinExistence type="predicted"/>
<dbReference type="PANTHER" id="PTHR43861">
    <property type="entry name" value="TRANS-ACONITATE 2-METHYLTRANSFERASE-RELATED"/>
    <property type="match status" value="1"/>
</dbReference>
<dbReference type="SUPFAM" id="SSF53335">
    <property type="entry name" value="S-adenosyl-L-methionine-dependent methyltransferases"/>
    <property type="match status" value="1"/>
</dbReference>
<dbReference type="OrthoDB" id="3896938at2"/>
<dbReference type="GO" id="GO:0032259">
    <property type="term" value="P:methylation"/>
    <property type="evidence" value="ECO:0007669"/>
    <property type="project" value="UniProtKB-KW"/>
</dbReference>
<reference evidence="2 3" key="1">
    <citation type="submission" date="2019-07" db="EMBL/GenBank/DDBJ databases">
        <title>Gramella aestuarii sp. nov., isolated from a tidal flat, and emended description of Gramella echinicola.</title>
        <authorList>
            <person name="Liu L."/>
        </authorList>
    </citation>
    <scope>NUCLEOTIDE SEQUENCE [LARGE SCALE GENOMIC DNA]</scope>
    <source>
        <strain evidence="2 3">BS12</strain>
    </source>
</reference>
<organism evidence="2 3">
    <name type="scientific">Christiangramia aestuarii</name>
    <dbReference type="NCBI Taxonomy" id="1028746"/>
    <lineage>
        <taxon>Bacteria</taxon>
        <taxon>Pseudomonadati</taxon>
        <taxon>Bacteroidota</taxon>
        <taxon>Flavobacteriia</taxon>
        <taxon>Flavobacteriales</taxon>
        <taxon>Flavobacteriaceae</taxon>
        <taxon>Christiangramia</taxon>
    </lineage>
</organism>
<evidence type="ECO:0000313" key="3">
    <source>
        <dbReference type="Proteomes" id="UP000460416"/>
    </source>
</evidence>
<protein>
    <submittedName>
        <fullName evidence="2">Class I SAM-dependent methyltransferase</fullName>
    </submittedName>
</protein>
<keyword evidence="3" id="KW-1185">Reference proteome</keyword>
<gene>
    <name evidence="2" type="ORF">FLP08_00285</name>
</gene>
<sequence>MEFQQTLDLFGDVDIYVIDQILKGRYKKDDKILDAGCGSGRNLKWFYKNGFKISGIDLDEKRLGIARNLYPDAASNFIKGELGNLPYPENEFDHILCCAVLHFAENKDHFLQMFSELIRVLKPGGSLLIRVASDIGLDGEKPNVQDPVNDRKAGFYITRDLISELMEIHQLDLLEPVKTTNVQDIRAMTTLVFRK</sequence>
<dbReference type="Proteomes" id="UP000460416">
    <property type="component" value="Unassembled WGS sequence"/>
</dbReference>
<dbReference type="EMBL" id="VJVW01000001">
    <property type="protein sequence ID" value="MUP40998.1"/>
    <property type="molecule type" value="Genomic_DNA"/>
</dbReference>
<name>A0A7M3SWL7_9FLAO</name>